<proteinExistence type="predicted"/>
<dbReference type="EMBL" id="VSRR010000417">
    <property type="protein sequence ID" value="MPC15312.1"/>
    <property type="molecule type" value="Genomic_DNA"/>
</dbReference>
<evidence type="ECO:0000313" key="3">
    <source>
        <dbReference type="Proteomes" id="UP000324222"/>
    </source>
</evidence>
<dbReference type="Proteomes" id="UP000324222">
    <property type="component" value="Unassembled WGS sequence"/>
</dbReference>
<feature type="region of interest" description="Disordered" evidence="1">
    <location>
        <begin position="39"/>
        <end position="58"/>
    </location>
</feature>
<protein>
    <submittedName>
        <fullName evidence="2">Uncharacterized protein</fullName>
    </submittedName>
</protein>
<accession>A0A5B7CZW6</accession>
<reference evidence="2 3" key="1">
    <citation type="submission" date="2019-05" db="EMBL/GenBank/DDBJ databases">
        <title>Another draft genome of Portunus trituberculatus and its Hox gene families provides insights of decapod evolution.</title>
        <authorList>
            <person name="Jeong J.-H."/>
            <person name="Song I."/>
            <person name="Kim S."/>
            <person name="Choi T."/>
            <person name="Kim D."/>
            <person name="Ryu S."/>
            <person name="Kim W."/>
        </authorList>
    </citation>
    <scope>NUCLEOTIDE SEQUENCE [LARGE SCALE GENOMIC DNA]</scope>
    <source>
        <tissue evidence="2">Muscle</tissue>
    </source>
</reference>
<organism evidence="2 3">
    <name type="scientific">Portunus trituberculatus</name>
    <name type="common">Swimming crab</name>
    <name type="synonym">Neptunus trituberculatus</name>
    <dbReference type="NCBI Taxonomy" id="210409"/>
    <lineage>
        <taxon>Eukaryota</taxon>
        <taxon>Metazoa</taxon>
        <taxon>Ecdysozoa</taxon>
        <taxon>Arthropoda</taxon>
        <taxon>Crustacea</taxon>
        <taxon>Multicrustacea</taxon>
        <taxon>Malacostraca</taxon>
        <taxon>Eumalacostraca</taxon>
        <taxon>Eucarida</taxon>
        <taxon>Decapoda</taxon>
        <taxon>Pleocyemata</taxon>
        <taxon>Brachyura</taxon>
        <taxon>Eubrachyura</taxon>
        <taxon>Portunoidea</taxon>
        <taxon>Portunidae</taxon>
        <taxon>Portuninae</taxon>
        <taxon>Portunus</taxon>
    </lineage>
</organism>
<dbReference type="AlphaFoldDB" id="A0A5B7CZW6"/>
<evidence type="ECO:0000256" key="1">
    <source>
        <dbReference type="SAM" id="MobiDB-lite"/>
    </source>
</evidence>
<gene>
    <name evidence="2" type="ORF">E2C01_008098</name>
</gene>
<sequence>MWDGDVEDAYLNHLRMSRDMVPVRPDTCGNARSGLFLPPSLRPPKPTRVTRRKGRDIHKLPSPSLPGDLFLLMACPLHITVTFYSTTAIPECTRHAKRSLTEYKMAPRSHMFTVFRRKSLAEFNIVELRFLYLVVS</sequence>
<keyword evidence="3" id="KW-1185">Reference proteome</keyword>
<comment type="caution">
    <text evidence="2">The sequence shown here is derived from an EMBL/GenBank/DDBJ whole genome shotgun (WGS) entry which is preliminary data.</text>
</comment>
<evidence type="ECO:0000313" key="2">
    <source>
        <dbReference type="EMBL" id="MPC15312.1"/>
    </source>
</evidence>
<name>A0A5B7CZW6_PORTR</name>